<dbReference type="InterPro" id="IPR000801">
    <property type="entry name" value="Esterase-like"/>
</dbReference>
<dbReference type="EMBL" id="DXBY01000337">
    <property type="protein sequence ID" value="HIZ38046.1"/>
    <property type="molecule type" value="Genomic_DNA"/>
</dbReference>
<dbReference type="GO" id="GO:0016747">
    <property type="term" value="F:acyltransferase activity, transferring groups other than amino-acyl groups"/>
    <property type="evidence" value="ECO:0007669"/>
    <property type="project" value="TreeGrafter"/>
</dbReference>
<dbReference type="Gene3D" id="3.40.50.1820">
    <property type="entry name" value="alpha/beta hydrolase"/>
    <property type="match status" value="2"/>
</dbReference>
<dbReference type="InterPro" id="IPR050583">
    <property type="entry name" value="Mycobacterial_A85_antigen"/>
</dbReference>
<name>A0A9D2J640_9MICO</name>
<dbReference type="InterPro" id="IPR029058">
    <property type="entry name" value="AB_hydrolase_fold"/>
</dbReference>
<dbReference type="Proteomes" id="UP000824037">
    <property type="component" value="Unassembled WGS sequence"/>
</dbReference>
<dbReference type="Pfam" id="PF00756">
    <property type="entry name" value="Esterase"/>
    <property type="match status" value="2"/>
</dbReference>
<sequence>MAHVLSRRRRLSVVSRRVAAGAVGALVATGGVVALSTPAAADDPWVTIDDDGFATFTVPVDEVEEAVGTDISQIVAEGNFGPSANWAEFGLSLGGEVATGVLGPLEPGLYYYQITADDHLPMKDPTNSSSVASEPEWSTLYVPGEGAENLADAPEADRGEVSELTYRSSVAREDRTALVWTPPNYDDSRAESYPVLYLQHGGGQSYRDWVEVGRAAQIFDNLLAQGEIQEMVVVMGNGNVSSFADELLRNITRAAERTYNISSDPSRRALAGLSMGGGQTFDVLASDPGEFSGIGVFGSGSFLGAVDRLIDSDQSIDQINEVTDLVRIYVGNPTDHAYNSTHEALAKLDEAGLEYQFDGANPDAGHNWDAWQENLTDFAQRLFQDGPSDGMSPGHTAIDEPFETPASGTTPTPWVSEDGYVTFETTTEFADAEHVTVWANWGPSHLWTRVELTQEGDRWRGTVGPLEAGWYHYRLIVDMEAQKDTGNPTSVTTEPTWSQFLVPGDAARMVSPVPEGDGGVIEEMTYQSDVAGEQRTSLVWTPPGYDADRAEPYPVFYLQHGGGQSYTDWTEMGQAKNILDNHFRDGNLEPMVVVMSNGNVGDFTTELMENVAPAAEAQFHVSDDPQQRALAGLSMGGGQTMGVLTEQPGEFAYIGTFSAAYSGDGADLDVAAINEGTTLLRLYNGNITDFTYGGVVNTMETFDRLGVAYEFDGWFEGPHGWDTWQYALTDFAPRLFDSATAEDSDGIEIEATVPEAADGYLSLTIAEHGGSVSLGEALNAGDRLAMAGELPAITVTDSRTDEQAGDTGWAVSGQSSALAGAGAEIGADHLGWTPMLANERDGVVAGSAVDGVLSGGGGLAAPQRLLEAASEGRSGSIAATAELLLEVPVDTEPGTYTGAVTVSLFPVD</sequence>
<feature type="signal peptide" evidence="1">
    <location>
        <begin position="1"/>
        <end position="41"/>
    </location>
</feature>
<reference evidence="2" key="2">
    <citation type="submission" date="2021-04" db="EMBL/GenBank/DDBJ databases">
        <authorList>
            <person name="Gilroy R."/>
        </authorList>
    </citation>
    <scope>NUCLEOTIDE SEQUENCE</scope>
    <source>
        <strain evidence="2">ChiGjej4B4-7305</strain>
    </source>
</reference>
<keyword evidence="1" id="KW-0732">Signal</keyword>
<dbReference type="SUPFAM" id="SSF53474">
    <property type="entry name" value="alpha/beta-Hydrolases"/>
    <property type="match status" value="2"/>
</dbReference>
<gene>
    <name evidence="2" type="ORF">H9815_19905</name>
</gene>
<comment type="caution">
    <text evidence="2">The sequence shown here is derived from an EMBL/GenBank/DDBJ whole genome shotgun (WGS) entry which is preliminary data.</text>
</comment>
<organism evidence="2 3">
    <name type="scientific">Candidatus Ruania gallistercoris</name>
    <dbReference type="NCBI Taxonomy" id="2838746"/>
    <lineage>
        <taxon>Bacteria</taxon>
        <taxon>Bacillati</taxon>
        <taxon>Actinomycetota</taxon>
        <taxon>Actinomycetes</taxon>
        <taxon>Micrococcales</taxon>
        <taxon>Ruaniaceae</taxon>
        <taxon>Ruania</taxon>
    </lineage>
</organism>
<protein>
    <submittedName>
        <fullName evidence="2">Esterase</fullName>
    </submittedName>
</protein>
<dbReference type="InterPro" id="IPR013783">
    <property type="entry name" value="Ig-like_fold"/>
</dbReference>
<evidence type="ECO:0000313" key="3">
    <source>
        <dbReference type="Proteomes" id="UP000824037"/>
    </source>
</evidence>
<dbReference type="GO" id="GO:0005975">
    <property type="term" value="P:carbohydrate metabolic process"/>
    <property type="evidence" value="ECO:0007669"/>
    <property type="project" value="UniProtKB-ARBA"/>
</dbReference>
<dbReference type="Gene3D" id="2.60.40.10">
    <property type="entry name" value="Immunoglobulins"/>
    <property type="match status" value="1"/>
</dbReference>
<reference evidence="2" key="1">
    <citation type="journal article" date="2021" name="PeerJ">
        <title>Extensive microbial diversity within the chicken gut microbiome revealed by metagenomics and culture.</title>
        <authorList>
            <person name="Gilroy R."/>
            <person name="Ravi A."/>
            <person name="Getino M."/>
            <person name="Pursley I."/>
            <person name="Horton D.L."/>
            <person name="Alikhan N.F."/>
            <person name="Baker D."/>
            <person name="Gharbi K."/>
            <person name="Hall N."/>
            <person name="Watson M."/>
            <person name="Adriaenssens E.M."/>
            <person name="Foster-Nyarko E."/>
            <person name="Jarju S."/>
            <person name="Secka A."/>
            <person name="Antonio M."/>
            <person name="Oren A."/>
            <person name="Chaudhuri R.R."/>
            <person name="La Ragione R."/>
            <person name="Hildebrand F."/>
            <person name="Pallen M.J."/>
        </authorList>
    </citation>
    <scope>NUCLEOTIDE SEQUENCE</scope>
    <source>
        <strain evidence="2">ChiGjej4B4-7305</strain>
    </source>
</reference>
<evidence type="ECO:0000313" key="2">
    <source>
        <dbReference type="EMBL" id="HIZ38046.1"/>
    </source>
</evidence>
<evidence type="ECO:0000256" key="1">
    <source>
        <dbReference type="SAM" id="SignalP"/>
    </source>
</evidence>
<dbReference type="AlphaFoldDB" id="A0A9D2J640"/>
<proteinExistence type="predicted"/>
<dbReference type="PANTHER" id="PTHR48098:SF1">
    <property type="entry name" value="DIACYLGLYCEROL ACYLTRANSFERASE_MYCOLYLTRANSFERASE AG85A"/>
    <property type="match status" value="1"/>
</dbReference>
<feature type="chain" id="PRO_5038409801" evidence="1">
    <location>
        <begin position="42"/>
        <end position="908"/>
    </location>
</feature>
<dbReference type="PANTHER" id="PTHR48098">
    <property type="entry name" value="ENTEROCHELIN ESTERASE-RELATED"/>
    <property type="match status" value="1"/>
</dbReference>
<accession>A0A9D2J640</accession>